<comment type="caution">
    <text evidence="2">The sequence shown here is derived from an EMBL/GenBank/DDBJ whole genome shotgun (WGS) entry which is preliminary data.</text>
</comment>
<evidence type="ECO:0000313" key="3">
    <source>
        <dbReference type="Proteomes" id="UP001180825"/>
    </source>
</evidence>
<keyword evidence="3" id="KW-1185">Reference proteome</keyword>
<dbReference type="EMBL" id="JAVDXV010000001">
    <property type="protein sequence ID" value="MDR7331569.1"/>
    <property type="molecule type" value="Genomic_DNA"/>
</dbReference>
<gene>
    <name evidence="2" type="ORF">J2X21_000681</name>
</gene>
<organism evidence="2 3">
    <name type="scientific">Roseateles asaccharophilus</name>
    <dbReference type="NCBI Taxonomy" id="582607"/>
    <lineage>
        <taxon>Bacteria</taxon>
        <taxon>Pseudomonadati</taxon>
        <taxon>Pseudomonadota</taxon>
        <taxon>Betaproteobacteria</taxon>
        <taxon>Burkholderiales</taxon>
        <taxon>Sphaerotilaceae</taxon>
        <taxon>Roseateles</taxon>
    </lineage>
</organism>
<dbReference type="Gene3D" id="1.10.10.10">
    <property type="entry name" value="Winged helix-like DNA-binding domain superfamily/Winged helix DNA-binding domain"/>
    <property type="match status" value="1"/>
</dbReference>
<dbReference type="Proteomes" id="UP001180825">
    <property type="component" value="Unassembled WGS sequence"/>
</dbReference>
<dbReference type="PANTHER" id="PTHR33164:SF43">
    <property type="entry name" value="HTH-TYPE TRANSCRIPTIONAL REPRESSOR YETL"/>
    <property type="match status" value="1"/>
</dbReference>
<dbReference type="SMART" id="SM00347">
    <property type="entry name" value="HTH_MARR"/>
    <property type="match status" value="1"/>
</dbReference>
<dbReference type="GO" id="GO:0003677">
    <property type="term" value="F:DNA binding"/>
    <property type="evidence" value="ECO:0007669"/>
    <property type="project" value="UniProtKB-KW"/>
</dbReference>
<dbReference type="PRINTS" id="PR00598">
    <property type="entry name" value="HTHMARR"/>
</dbReference>
<protein>
    <submittedName>
        <fullName evidence="2">DNA-binding MarR family transcriptional regulator</fullName>
    </submittedName>
</protein>
<dbReference type="InterPro" id="IPR000835">
    <property type="entry name" value="HTH_MarR-typ"/>
</dbReference>
<dbReference type="InterPro" id="IPR039422">
    <property type="entry name" value="MarR/SlyA-like"/>
</dbReference>
<dbReference type="InterPro" id="IPR036388">
    <property type="entry name" value="WH-like_DNA-bd_sf"/>
</dbReference>
<dbReference type="Pfam" id="PF12802">
    <property type="entry name" value="MarR_2"/>
    <property type="match status" value="1"/>
</dbReference>
<keyword evidence="2" id="KW-0238">DNA-binding</keyword>
<evidence type="ECO:0000313" key="2">
    <source>
        <dbReference type="EMBL" id="MDR7331569.1"/>
    </source>
</evidence>
<sequence>MNKTVDKVNSKSLTPAGEIFDQLHTVLHLHRGRQPREVAAEDAVALTHMEAKALGFFGRNPGSTQTDLVQRSGRDKAQIARLIALLKERGLIVSSADAADRRTQRLALTEAGQALHRRLRRHSEQLAQAAVQGFSDAELAQLLAMLARLRTNLEAAAE</sequence>
<dbReference type="InterPro" id="IPR036390">
    <property type="entry name" value="WH_DNA-bd_sf"/>
</dbReference>
<dbReference type="RefSeq" id="WP_310324889.1">
    <property type="nucleotide sequence ID" value="NZ_JAVDXV010000001.1"/>
</dbReference>
<dbReference type="PROSITE" id="PS50995">
    <property type="entry name" value="HTH_MARR_2"/>
    <property type="match status" value="1"/>
</dbReference>
<dbReference type="SUPFAM" id="SSF46785">
    <property type="entry name" value="Winged helix' DNA-binding domain"/>
    <property type="match status" value="1"/>
</dbReference>
<evidence type="ECO:0000259" key="1">
    <source>
        <dbReference type="PROSITE" id="PS50995"/>
    </source>
</evidence>
<accession>A0ABU2A325</accession>
<name>A0ABU2A325_9BURK</name>
<reference evidence="2 3" key="1">
    <citation type="submission" date="2023-07" db="EMBL/GenBank/DDBJ databases">
        <title>Sorghum-associated microbial communities from plants grown in Nebraska, USA.</title>
        <authorList>
            <person name="Schachtman D."/>
        </authorList>
    </citation>
    <scope>NUCLEOTIDE SEQUENCE [LARGE SCALE GENOMIC DNA]</scope>
    <source>
        <strain evidence="2 3">BE316</strain>
    </source>
</reference>
<feature type="domain" description="HTH marR-type" evidence="1">
    <location>
        <begin position="16"/>
        <end position="151"/>
    </location>
</feature>
<dbReference type="PANTHER" id="PTHR33164">
    <property type="entry name" value="TRANSCRIPTIONAL REGULATOR, MARR FAMILY"/>
    <property type="match status" value="1"/>
</dbReference>
<proteinExistence type="predicted"/>